<evidence type="ECO:0000256" key="1">
    <source>
        <dbReference type="SAM" id="MobiDB-lite"/>
    </source>
</evidence>
<dbReference type="InterPro" id="IPR025592">
    <property type="entry name" value="DUF4347"/>
</dbReference>
<proteinExistence type="predicted"/>
<reference evidence="4" key="1">
    <citation type="submission" date="2013-01" db="EMBL/GenBank/DDBJ databases">
        <title>Genome draft of Hydrogenophaga taeniospiralis 2K1.</title>
        <authorList>
            <person name="Gomila M."/>
            <person name="Lalucat J."/>
        </authorList>
    </citation>
    <scope>NUCLEOTIDE SEQUENCE</scope>
    <source>
        <strain evidence="4">CCUG 15921</strain>
    </source>
</reference>
<name>A0A9X4NUS8_9BURK</name>
<feature type="domain" description="ESPR" evidence="2">
    <location>
        <begin position="1"/>
        <end position="43"/>
    </location>
</feature>
<sequence>MNKSYKSIWNETLGTYVAAAETAAATGRKTSPGRKARRVPARAHAGQLALEQRIVFDAAVSATLVETQGESTSGQDALYEDLDKLEADDPAPEPVVVSEEPSVEETTPLPEVEAATAPASGTDEIDEIEVDDDSGTDTEVDADAGEAVVEADGGSDESGDPVDAGSDETVQVEPTDDERETVVSETEMVEAVETERTEIIFVDPAAGDLTEYLDTHPGEVYVLDPDRDGIEQIADILQDREGVDAIHIVSHGSDGQVFLGSGTLNTDTLSNNYSDEMDVIAAALSDDADILIYGCDVASTEAGVELMQGLSDATGADVAASTDATGAAEMGGDWVLEAQDGQIETDALDMAAWQGLLGTTISITGSNVTSTGSGFTVTAYNLDGTPGTVAVLTGNPPGFGVSGAQFNGDPGEIGELNGQAERLEITFDGQVTSADVWLAWQNSTESAVVNLYQGGTLVGTWTRGVGAGNDTTEGPFTMDAGGVPFDRMVFTVPTNSAGVADDYLVNRVDFVLMRPPEAQNDAFTTGEDTAVNGNLFANNGSGIDSDPDGDSFTVTANTNPANGTVVVNTNGSFTYTPDVNFNGTDSFTYTITDADGGTSTATVSITVTP</sequence>
<evidence type="ECO:0000259" key="3">
    <source>
        <dbReference type="Pfam" id="PF14252"/>
    </source>
</evidence>
<accession>A0A9X4NUS8</accession>
<comment type="caution">
    <text evidence="4">The sequence shown here is derived from an EMBL/GenBank/DDBJ whole genome shotgun (WGS) entry which is preliminary data.</text>
</comment>
<dbReference type="EMBL" id="AOGK01000042">
    <property type="protein sequence ID" value="MDG5978460.1"/>
    <property type="molecule type" value="Genomic_DNA"/>
</dbReference>
<dbReference type="Pfam" id="PF14252">
    <property type="entry name" value="DUF4347"/>
    <property type="match status" value="1"/>
</dbReference>
<evidence type="ECO:0000259" key="2">
    <source>
        <dbReference type="Pfam" id="PF13018"/>
    </source>
</evidence>
<feature type="compositionally biased region" description="Acidic residues" evidence="1">
    <location>
        <begin position="123"/>
        <end position="144"/>
    </location>
</feature>
<gene>
    <name evidence="4" type="ORF">H010_24629</name>
</gene>
<feature type="compositionally biased region" description="Low complexity" evidence="1">
    <location>
        <begin position="94"/>
        <end position="119"/>
    </location>
</feature>
<evidence type="ECO:0000313" key="5">
    <source>
        <dbReference type="Proteomes" id="UP001152876"/>
    </source>
</evidence>
<dbReference type="Pfam" id="PF17963">
    <property type="entry name" value="Big_9"/>
    <property type="match status" value="1"/>
</dbReference>
<feature type="region of interest" description="Disordered" evidence="1">
    <location>
        <begin position="88"/>
        <end position="178"/>
    </location>
</feature>
<dbReference type="Proteomes" id="UP001152876">
    <property type="component" value="Unassembled WGS sequence"/>
</dbReference>
<dbReference type="InterPro" id="IPR024973">
    <property type="entry name" value="ESPR"/>
</dbReference>
<dbReference type="Pfam" id="PF13018">
    <property type="entry name" value="ESPR"/>
    <property type="match status" value="1"/>
</dbReference>
<dbReference type="RefSeq" id="WP_157572266.1">
    <property type="nucleotide sequence ID" value="NZ_AOGK01000042.1"/>
</dbReference>
<dbReference type="Gene3D" id="2.60.40.3440">
    <property type="match status" value="1"/>
</dbReference>
<evidence type="ECO:0000313" key="4">
    <source>
        <dbReference type="EMBL" id="MDG5978460.1"/>
    </source>
</evidence>
<dbReference type="AlphaFoldDB" id="A0A9X4NUS8"/>
<feature type="non-terminal residue" evidence="4">
    <location>
        <position position="609"/>
    </location>
</feature>
<evidence type="ECO:0008006" key="6">
    <source>
        <dbReference type="Google" id="ProtNLM"/>
    </source>
</evidence>
<feature type="domain" description="DUF4347" evidence="3">
    <location>
        <begin position="199"/>
        <end position="355"/>
    </location>
</feature>
<organism evidence="4 5">
    <name type="scientific">Hydrogenophaga taeniospiralis CCUG 15921</name>
    <dbReference type="NCBI Taxonomy" id="1281780"/>
    <lineage>
        <taxon>Bacteria</taxon>
        <taxon>Pseudomonadati</taxon>
        <taxon>Pseudomonadota</taxon>
        <taxon>Betaproteobacteria</taxon>
        <taxon>Burkholderiales</taxon>
        <taxon>Comamonadaceae</taxon>
        <taxon>Hydrogenophaga</taxon>
    </lineage>
</organism>
<keyword evidence="5" id="KW-1185">Reference proteome</keyword>
<dbReference type="OrthoDB" id="6091599at2"/>
<protein>
    <recommendedName>
        <fullName evidence="6">DUF4347 domain-containing protein</fullName>
    </recommendedName>
</protein>